<evidence type="ECO:0000256" key="2">
    <source>
        <dbReference type="SAM" id="SignalP"/>
    </source>
</evidence>
<keyword evidence="2" id="KW-0732">Signal</keyword>
<dbReference type="EMBL" id="CAADRA010000131">
    <property type="protein sequence ID" value="VFT78751.1"/>
    <property type="molecule type" value="Genomic_DNA"/>
</dbReference>
<dbReference type="EMBL" id="VJMH01000131">
    <property type="protein sequence ID" value="KAF0718686.1"/>
    <property type="molecule type" value="Genomic_DNA"/>
</dbReference>
<keyword evidence="1" id="KW-1133">Transmembrane helix</keyword>
<keyword evidence="5" id="KW-1185">Reference proteome</keyword>
<proteinExistence type="predicted"/>
<evidence type="ECO:0000313" key="4">
    <source>
        <dbReference type="EMBL" id="VFT78751.1"/>
    </source>
</evidence>
<sequence length="234" mass="25640">MSSLCLFLFVLPQVVMADDSPVIINGVGVAAVFGLVVATLFAAWRRFLFSKLPANNEIQPANAQGVPSQEDEPLTFWAVKSSQSHRTYHQTSCSFAETAMSSLPILINISEHSNDNNTSFSGWLSPVETHISSLSQSSEPTDIGPTTFGQVHIARSFKSGTGLRIWTEEPTGHFAWDEISIDGERMLSPDSFVSIFDSQTRHTTPQTDTSYNCWQDEGSDDVVSNVSVEIGFQS</sequence>
<feature type="transmembrane region" description="Helical" evidence="1">
    <location>
        <begin position="27"/>
        <end position="44"/>
    </location>
</feature>
<reference evidence="3" key="2">
    <citation type="submission" date="2019-06" db="EMBL/GenBank/DDBJ databases">
        <title>Genomics analysis of Aphanomyces spp. identifies a new class of oomycete effector associated with host adaptation.</title>
        <authorList>
            <person name="Gaulin E."/>
        </authorList>
    </citation>
    <scope>NUCLEOTIDE SEQUENCE</scope>
    <source>
        <strain evidence="3">CBS 578.67</strain>
    </source>
</reference>
<gene>
    <name evidence="4" type="primary">Aste57867_1536</name>
    <name evidence="3" type="ORF">As57867_001535</name>
    <name evidence="4" type="ORF">ASTE57867_1536</name>
</gene>
<organism evidence="4 5">
    <name type="scientific">Aphanomyces stellatus</name>
    <dbReference type="NCBI Taxonomy" id="120398"/>
    <lineage>
        <taxon>Eukaryota</taxon>
        <taxon>Sar</taxon>
        <taxon>Stramenopiles</taxon>
        <taxon>Oomycota</taxon>
        <taxon>Saprolegniomycetes</taxon>
        <taxon>Saprolegniales</taxon>
        <taxon>Verrucalvaceae</taxon>
        <taxon>Aphanomyces</taxon>
    </lineage>
</organism>
<feature type="signal peptide" evidence="2">
    <location>
        <begin position="1"/>
        <end position="17"/>
    </location>
</feature>
<accession>A0A485K6P5</accession>
<reference evidence="4 5" key="1">
    <citation type="submission" date="2019-03" db="EMBL/GenBank/DDBJ databases">
        <authorList>
            <person name="Gaulin E."/>
            <person name="Dumas B."/>
        </authorList>
    </citation>
    <scope>NUCLEOTIDE SEQUENCE [LARGE SCALE GENOMIC DNA]</scope>
    <source>
        <strain evidence="4">CBS 568.67</strain>
    </source>
</reference>
<feature type="chain" id="PRO_5036355348" evidence="2">
    <location>
        <begin position="18"/>
        <end position="234"/>
    </location>
</feature>
<name>A0A485K6P5_9STRA</name>
<evidence type="ECO:0000256" key="1">
    <source>
        <dbReference type="SAM" id="Phobius"/>
    </source>
</evidence>
<protein>
    <submittedName>
        <fullName evidence="4">Aste57867_1536 protein</fullName>
    </submittedName>
</protein>
<keyword evidence="1" id="KW-0472">Membrane</keyword>
<evidence type="ECO:0000313" key="5">
    <source>
        <dbReference type="Proteomes" id="UP000332933"/>
    </source>
</evidence>
<dbReference type="Proteomes" id="UP000332933">
    <property type="component" value="Unassembled WGS sequence"/>
</dbReference>
<dbReference type="AlphaFoldDB" id="A0A485K6P5"/>
<keyword evidence="1" id="KW-0812">Transmembrane</keyword>
<evidence type="ECO:0000313" key="3">
    <source>
        <dbReference type="EMBL" id="KAF0718686.1"/>
    </source>
</evidence>